<feature type="compositionally biased region" description="Basic and acidic residues" evidence="1">
    <location>
        <begin position="1"/>
        <end position="16"/>
    </location>
</feature>
<dbReference type="Proteomes" id="UP000050794">
    <property type="component" value="Unassembled WGS sequence"/>
</dbReference>
<name>A0A183TYI3_TOXCA</name>
<sequence length="511" mass="58455">MRRSLMEIKEEPEIRSQVEVLSSDARGSTKSTSQKEKNLLDDVKVEEGDDLGGFRVDVKVENWSWKTGGLVSAVRAEQRVDDLSGDKRMVTQGSVDDEPFSIDSHDCATVRKKPKLTDSSWTCALDDDEMFRELEMMRASLPQKLKYNVTRDEQGEAVLLTGATRQLPITSLEQCEEGLLRRINEKHVANIMEAMREGLWDWNRSFFTIPESVACVVYEELSLNEMLILARVQQSDPDDKLRFSTLDLTSDFVFRLASADNDFYSAAVELLRSFSSGEVKISNKDTVTVRRSYLLGESEIMDLGKRTFWKHAFSAYVKSPTTMLSTFKRLVKRQTTLLEAETELQMCKESVVDVAKKMHLEGMNERDDIAKQLFGNVDIDDDTMLTVLRDDSARKFYRRRLPVRVDEIRQVCEEVLQRMRIKVTISIGLNKIPVAFLHLIDCKMPCVVEQCLHRLRSYADSTDALSCSKGVCVVMYDVDEELMKNWRKQLPFGEAVVRTFVCGPPEEMHGQ</sequence>
<evidence type="ECO:0000313" key="4">
    <source>
        <dbReference type="WBParaSite" id="TCNE_0000130201-mRNA-1"/>
    </source>
</evidence>
<reference evidence="2 3" key="2">
    <citation type="submission" date="2018-11" db="EMBL/GenBank/DDBJ databases">
        <authorList>
            <consortium name="Pathogen Informatics"/>
        </authorList>
    </citation>
    <scope>NUCLEOTIDE SEQUENCE [LARGE SCALE GENOMIC DNA]</scope>
</reference>
<accession>A0A183TYI3</accession>
<keyword evidence="3" id="KW-1185">Reference proteome</keyword>
<gene>
    <name evidence="2" type="ORF">TCNE_LOCUS1303</name>
</gene>
<organism evidence="3 4">
    <name type="scientific">Toxocara canis</name>
    <name type="common">Canine roundworm</name>
    <dbReference type="NCBI Taxonomy" id="6265"/>
    <lineage>
        <taxon>Eukaryota</taxon>
        <taxon>Metazoa</taxon>
        <taxon>Ecdysozoa</taxon>
        <taxon>Nematoda</taxon>
        <taxon>Chromadorea</taxon>
        <taxon>Rhabditida</taxon>
        <taxon>Spirurina</taxon>
        <taxon>Ascaridomorpha</taxon>
        <taxon>Ascaridoidea</taxon>
        <taxon>Toxocaridae</taxon>
        <taxon>Toxocara</taxon>
    </lineage>
</organism>
<dbReference type="EMBL" id="UYWY01000924">
    <property type="protein sequence ID" value="VDM25909.1"/>
    <property type="molecule type" value="Genomic_DNA"/>
</dbReference>
<protein>
    <submittedName>
        <fullName evidence="4">AAA domain-containing protein</fullName>
    </submittedName>
</protein>
<proteinExistence type="predicted"/>
<dbReference type="AlphaFoldDB" id="A0A183TYI3"/>
<feature type="region of interest" description="Disordered" evidence="1">
    <location>
        <begin position="1"/>
        <end position="41"/>
    </location>
</feature>
<evidence type="ECO:0000313" key="2">
    <source>
        <dbReference type="EMBL" id="VDM25909.1"/>
    </source>
</evidence>
<evidence type="ECO:0000256" key="1">
    <source>
        <dbReference type="SAM" id="MobiDB-lite"/>
    </source>
</evidence>
<reference evidence="4" key="1">
    <citation type="submission" date="2016-06" db="UniProtKB">
        <authorList>
            <consortium name="WormBaseParasite"/>
        </authorList>
    </citation>
    <scope>IDENTIFICATION</scope>
</reference>
<dbReference type="WBParaSite" id="TCNE_0000130201-mRNA-1">
    <property type="protein sequence ID" value="TCNE_0000130201-mRNA-1"/>
    <property type="gene ID" value="TCNE_0000130201"/>
</dbReference>
<evidence type="ECO:0000313" key="3">
    <source>
        <dbReference type="Proteomes" id="UP000050794"/>
    </source>
</evidence>